<evidence type="ECO:0000256" key="1">
    <source>
        <dbReference type="SAM" id="Phobius"/>
    </source>
</evidence>
<feature type="transmembrane region" description="Helical" evidence="1">
    <location>
        <begin position="36"/>
        <end position="66"/>
    </location>
</feature>
<dbReference type="RefSeq" id="WP_013250911.1">
    <property type="nucleotide sequence ID" value="NC_014363.1"/>
</dbReference>
<evidence type="ECO:0000313" key="3">
    <source>
        <dbReference type="Proteomes" id="UP000000333"/>
    </source>
</evidence>
<name>E1QXP5_OLSUV</name>
<feature type="transmembrane region" description="Helical" evidence="1">
    <location>
        <begin position="247"/>
        <end position="269"/>
    </location>
</feature>
<dbReference type="eggNOG" id="ENOG503494R">
    <property type="taxonomic scope" value="Bacteria"/>
</dbReference>
<dbReference type="KEGG" id="ols:Olsu_0025"/>
<evidence type="ECO:0000313" key="2">
    <source>
        <dbReference type="EMBL" id="ADK67159.1"/>
    </source>
</evidence>
<organism evidence="2 3">
    <name type="scientific">Olsenella uli (strain ATCC 49627 / DSM 7084 / CCUG 31166 / CIP 109912 / JCM 12494 / LMG 11480 / NCIMB 702895 / VPI D76D-27C)</name>
    <name type="common">Lactobacillus uli</name>
    <dbReference type="NCBI Taxonomy" id="633147"/>
    <lineage>
        <taxon>Bacteria</taxon>
        <taxon>Bacillati</taxon>
        <taxon>Actinomycetota</taxon>
        <taxon>Coriobacteriia</taxon>
        <taxon>Coriobacteriales</taxon>
        <taxon>Atopobiaceae</taxon>
        <taxon>Olsenella</taxon>
    </lineage>
</organism>
<protein>
    <recommendedName>
        <fullName evidence="4">DUF2232 domain-containing protein</fullName>
    </recommendedName>
</protein>
<dbReference type="Proteomes" id="UP000000333">
    <property type="component" value="Chromosome"/>
</dbReference>
<reference evidence="2 3" key="1">
    <citation type="journal article" date="2010" name="Stand. Genomic Sci.">
        <title>Complete genome sequence of Olsenella uli type strain (VPI D76D-27C).</title>
        <authorList>
            <person name="Goker M."/>
            <person name="Held B."/>
            <person name="Lucas S."/>
            <person name="Nolan M."/>
            <person name="Yasawong M."/>
            <person name="Glavina Del Rio T."/>
            <person name="Tice H."/>
            <person name="Cheng J.F."/>
            <person name="Bruce D."/>
            <person name="Detter J.C."/>
            <person name="Tapia R."/>
            <person name="Han C."/>
            <person name="Goodwin L."/>
            <person name="Pitluck S."/>
            <person name="Liolios K."/>
            <person name="Ivanova N."/>
            <person name="Mavromatis K."/>
            <person name="Mikhailova N."/>
            <person name="Pati A."/>
            <person name="Chen A."/>
            <person name="Palaniappan K."/>
            <person name="Land M."/>
            <person name="Hauser L."/>
            <person name="Chang Y.J."/>
            <person name="Jeffries C.D."/>
            <person name="Rohde M."/>
            <person name="Sikorski J."/>
            <person name="Pukall R."/>
            <person name="Woyke T."/>
            <person name="Bristow J."/>
            <person name="Eisen J.A."/>
            <person name="Markowitz V."/>
            <person name="Hugenholtz P."/>
            <person name="Kyrpides N.C."/>
            <person name="Klenk H.P."/>
            <person name="Lapidus A."/>
        </authorList>
    </citation>
    <scope>NUCLEOTIDE SEQUENCE [LARGE SCALE GENOMIC DNA]</scope>
    <source>
        <strain evidence="3">ATCC 49627 / DSM 7084 / CIP 109912 / JCM 12494 / NCIMB 702895 / VPI D76D-27C</strain>
    </source>
</reference>
<dbReference type="EMBL" id="CP002106">
    <property type="protein sequence ID" value="ADK67159.1"/>
    <property type="molecule type" value="Genomic_DNA"/>
</dbReference>
<dbReference type="HOGENOM" id="CLU_854463_0_0_11"/>
<keyword evidence="1" id="KW-1133">Transmembrane helix</keyword>
<evidence type="ECO:0008006" key="4">
    <source>
        <dbReference type="Google" id="ProtNLM"/>
    </source>
</evidence>
<keyword evidence="1" id="KW-0472">Membrane</keyword>
<sequence>MLSPVVSCALIAYGVTVASARDGQGARLSAFAVAAVSAVLAGLVVGVGYVPSALVACCISLGYVVATSGRGRSLGPECLVMAGGSLAAIGVDSMAALQSGTTLPAYLEHLADGYLGMLGGSVEMSRRMELASALQLYKAFWPMAYLLQSALSALLARLGTRAAQKACGLPRTSLRLTEMRLPLWMGLAFVLGAVATVLGVQSPYQPDLIQLVGRNVFTAARAALAVQGIAVQMWAIGRAGNSRLTSFLWVIVAVWLETAFFVSSALGLVDLVADFRGLGGGGAEHESKKSA</sequence>
<feature type="transmembrane region" description="Helical" evidence="1">
    <location>
        <begin position="181"/>
        <end position="204"/>
    </location>
</feature>
<dbReference type="AlphaFoldDB" id="E1QXP5"/>
<proteinExistence type="predicted"/>
<dbReference type="GeneID" id="78511510"/>
<dbReference type="STRING" id="633147.Olsu_0025"/>
<keyword evidence="3" id="KW-1185">Reference proteome</keyword>
<gene>
    <name evidence="2" type="ordered locus">Olsu_0025</name>
</gene>
<keyword evidence="1" id="KW-0812">Transmembrane</keyword>
<feature type="transmembrane region" description="Helical" evidence="1">
    <location>
        <begin position="216"/>
        <end position="235"/>
    </location>
</feature>
<accession>E1QXP5</accession>